<sequence length="156" mass="16311">MRLDSNSVPAVQRAAIPQHSEGVTQSDSAINIDFPPAPDDVRLHRQMGGRVCQEGCSSLLTGLAVTVLGLAGVVSGAYFVVDAAATVDDSSLARSNQRSEYTAGGSLLGLGVLAVTIGLSRLCAGWEERRASAAEMQEMRVGPQYEMNGGAAREYA</sequence>
<keyword evidence="4" id="KW-1185">Reference proteome</keyword>
<evidence type="ECO:0008006" key="5">
    <source>
        <dbReference type="Google" id="ProtNLM"/>
    </source>
</evidence>
<keyword evidence="2" id="KW-0812">Transmembrane</keyword>
<name>A0A5E4RAS7_9BURK</name>
<dbReference type="AlphaFoldDB" id="A0A5E4RAS7"/>
<reference evidence="3 4" key="1">
    <citation type="submission" date="2019-08" db="EMBL/GenBank/DDBJ databases">
        <authorList>
            <person name="Peeters C."/>
        </authorList>
    </citation>
    <scope>NUCLEOTIDE SEQUENCE [LARGE SCALE GENOMIC DNA]</scope>
    <source>
        <strain evidence="3 4">LMG 31111</strain>
    </source>
</reference>
<keyword evidence="2" id="KW-1133">Transmembrane helix</keyword>
<proteinExistence type="predicted"/>
<feature type="region of interest" description="Disordered" evidence="1">
    <location>
        <begin position="1"/>
        <end position="29"/>
    </location>
</feature>
<evidence type="ECO:0000313" key="3">
    <source>
        <dbReference type="EMBL" id="VVD60297.1"/>
    </source>
</evidence>
<evidence type="ECO:0000256" key="2">
    <source>
        <dbReference type="SAM" id="Phobius"/>
    </source>
</evidence>
<feature type="transmembrane region" description="Helical" evidence="2">
    <location>
        <begin position="59"/>
        <end position="81"/>
    </location>
</feature>
<evidence type="ECO:0000256" key="1">
    <source>
        <dbReference type="SAM" id="MobiDB-lite"/>
    </source>
</evidence>
<gene>
    <name evidence="3" type="ORF">PCO31111_00067</name>
</gene>
<keyword evidence="2" id="KW-0472">Membrane</keyword>
<accession>A0A5E4RAS7</accession>
<feature type="transmembrane region" description="Helical" evidence="2">
    <location>
        <begin position="101"/>
        <end position="120"/>
    </location>
</feature>
<organism evidence="3 4">
    <name type="scientific">Pandoraea communis</name>
    <dbReference type="NCBI Taxonomy" id="2508297"/>
    <lineage>
        <taxon>Bacteria</taxon>
        <taxon>Pseudomonadati</taxon>
        <taxon>Pseudomonadota</taxon>
        <taxon>Betaproteobacteria</taxon>
        <taxon>Burkholderiales</taxon>
        <taxon>Burkholderiaceae</taxon>
        <taxon>Pandoraea</taxon>
    </lineage>
</organism>
<protein>
    <recommendedName>
        <fullName evidence="5">Transmembrane protein</fullName>
    </recommendedName>
</protein>
<dbReference type="Proteomes" id="UP000383971">
    <property type="component" value="Unassembled WGS sequence"/>
</dbReference>
<dbReference type="EMBL" id="CABPSE010000001">
    <property type="protein sequence ID" value="VVD60297.1"/>
    <property type="molecule type" value="Genomic_DNA"/>
</dbReference>
<evidence type="ECO:0000313" key="4">
    <source>
        <dbReference type="Proteomes" id="UP000383971"/>
    </source>
</evidence>